<name>A0A1M6BXP9_9ACTN</name>
<organism evidence="2 3">
    <name type="scientific">Nocardiopsis flavescens</name>
    <dbReference type="NCBI Taxonomy" id="758803"/>
    <lineage>
        <taxon>Bacteria</taxon>
        <taxon>Bacillati</taxon>
        <taxon>Actinomycetota</taxon>
        <taxon>Actinomycetes</taxon>
        <taxon>Streptosporangiales</taxon>
        <taxon>Nocardiopsidaceae</taxon>
        <taxon>Nocardiopsis</taxon>
    </lineage>
</organism>
<keyword evidence="1" id="KW-0472">Membrane</keyword>
<evidence type="ECO:0000256" key="1">
    <source>
        <dbReference type="SAM" id="Phobius"/>
    </source>
</evidence>
<accession>A0A1M6BXP9</accession>
<dbReference type="STRING" id="758803.SAMN05421803_101512"/>
<keyword evidence="1" id="KW-0812">Transmembrane</keyword>
<proteinExistence type="predicted"/>
<dbReference type="EMBL" id="FQZK01000001">
    <property type="protein sequence ID" value="SHI53559.1"/>
    <property type="molecule type" value="Genomic_DNA"/>
</dbReference>
<gene>
    <name evidence="2" type="ORF">SAMN05421803_101512</name>
</gene>
<dbReference type="InterPro" id="IPR018750">
    <property type="entry name" value="DUF2306_membrane"/>
</dbReference>
<reference evidence="2 3" key="1">
    <citation type="submission" date="2016-11" db="EMBL/GenBank/DDBJ databases">
        <authorList>
            <person name="Jaros S."/>
            <person name="Januszkiewicz K."/>
            <person name="Wedrychowicz H."/>
        </authorList>
    </citation>
    <scope>NUCLEOTIDE SEQUENCE [LARGE SCALE GENOMIC DNA]</scope>
    <source>
        <strain evidence="2 3">CGMCC 4.5723</strain>
    </source>
</reference>
<dbReference type="OrthoDB" id="4698148at2"/>
<dbReference type="Pfam" id="PF10067">
    <property type="entry name" value="DUF2306"/>
    <property type="match status" value="1"/>
</dbReference>
<feature type="transmembrane region" description="Helical" evidence="1">
    <location>
        <begin position="118"/>
        <end position="138"/>
    </location>
</feature>
<sequence length="218" mass="22774">MTPSDRRAWLVAALLVLLSAVPVIAGGARLGELAGGGPATPENSRFFADPAPVVLHIAAAVPYCLLGAFQFVPGLRRRRWHRLAGRALVPLGLVAALTGVWMSLSYPLNEGEDVSLTAVRLVFGTGMAAAILLGFAAVRRRDTAGHRAWMVRAYAIGQGAGTQVFTHLPWVLLLGQPGEATRTGLMAAGWLINLAVAEWAVRRSAAGAGVRAGGAGVR</sequence>
<feature type="transmembrane region" description="Helical" evidence="1">
    <location>
        <begin position="87"/>
        <end position="106"/>
    </location>
</feature>
<protein>
    <submittedName>
        <fullName evidence="2">Uncharacterized membrane protein</fullName>
    </submittedName>
</protein>
<keyword evidence="1" id="KW-1133">Transmembrane helix</keyword>
<dbReference type="RefSeq" id="WP_073374446.1">
    <property type="nucleotide sequence ID" value="NZ_FQZK01000001.1"/>
</dbReference>
<dbReference type="Proteomes" id="UP000184452">
    <property type="component" value="Unassembled WGS sequence"/>
</dbReference>
<evidence type="ECO:0000313" key="2">
    <source>
        <dbReference type="EMBL" id="SHI53559.1"/>
    </source>
</evidence>
<keyword evidence="3" id="KW-1185">Reference proteome</keyword>
<dbReference type="AlphaFoldDB" id="A0A1M6BXP9"/>
<evidence type="ECO:0000313" key="3">
    <source>
        <dbReference type="Proteomes" id="UP000184452"/>
    </source>
</evidence>
<feature type="transmembrane region" description="Helical" evidence="1">
    <location>
        <begin position="51"/>
        <end position="75"/>
    </location>
</feature>